<feature type="transmembrane region" description="Helical" evidence="1">
    <location>
        <begin position="268"/>
        <end position="293"/>
    </location>
</feature>
<keyword evidence="1" id="KW-0812">Transmembrane</keyword>
<proteinExistence type="predicted"/>
<reference evidence="3" key="1">
    <citation type="submission" date="2023-07" db="EMBL/GenBank/DDBJ databases">
        <authorList>
            <person name="Stuckert A."/>
        </authorList>
    </citation>
    <scope>NUCLEOTIDE SEQUENCE</scope>
</reference>
<evidence type="ECO:0000313" key="4">
    <source>
        <dbReference type="Proteomes" id="UP001176940"/>
    </source>
</evidence>
<name>A0ABN9M3G6_9NEOB</name>
<dbReference type="Gene3D" id="3.30.420.10">
    <property type="entry name" value="Ribonuclease H-like superfamily/Ribonuclease H"/>
    <property type="match status" value="1"/>
</dbReference>
<accession>A0ABN9M3G6</accession>
<evidence type="ECO:0000259" key="2">
    <source>
        <dbReference type="Pfam" id="PF01498"/>
    </source>
</evidence>
<dbReference type="Pfam" id="PF01498">
    <property type="entry name" value="HTH_Tnp_Tc3_2"/>
    <property type="match status" value="1"/>
</dbReference>
<gene>
    <name evidence="3" type="ORF">RIMI_LOCUS16109852</name>
</gene>
<dbReference type="EMBL" id="CAUEEQ010044372">
    <property type="protein sequence ID" value="CAJ0957905.1"/>
    <property type="molecule type" value="Genomic_DNA"/>
</dbReference>
<dbReference type="Proteomes" id="UP001176940">
    <property type="component" value="Unassembled WGS sequence"/>
</dbReference>
<keyword evidence="4" id="KW-1185">Reference proteome</keyword>
<evidence type="ECO:0000313" key="3">
    <source>
        <dbReference type="EMBL" id="CAJ0957905.1"/>
    </source>
</evidence>
<protein>
    <recommendedName>
        <fullName evidence="2">Transposase Tc1-like domain-containing protein</fullName>
    </recommendedName>
</protein>
<comment type="caution">
    <text evidence="3">The sequence shown here is derived from an EMBL/GenBank/DDBJ whole genome shotgun (WGS) entry which is preliminary data.</text>
</comment>
<keyword evidence="1" id="KW-1133">Transmembrane helix</keyword>
<keyword evidence="1" id="KW-0472">Membrane</keyword>
<dbReference type="InterPro" id="IPR002492">
    <property type="entry name" value="Transposase_Tc1-like"/>
</dbReference>
<organism evidence="3 4">
    <name type="scientific">Ranitomeya imitator</name>
    <name type="common">mimic poison frog</name>
    <dbReference type="NCBI Taxonomy" id="111125"/>
    <lineage>
        <taxon>Eukaryota</taxon>
        <taxon>Metazoa</taxon>
        <taxon>Chordata</taxon>
        <taxon>Craniata</taxon>
        <taxon>Vertebrata</taxon>
        <taxon>Euteleostomi</taxon>
        <taxon>Amphibia</taxon>
        <taxon>Batrachia</taxon>
        <taxon>Anura</taxon>
        <taxon>Neobatrachia</taxon>
        <taxon>Hyloidea</taxon>
        <taxon>Dendrobatidae</taxon>
        <taxon>Dendrobatinae</taxon>
        <taxon>Ranitomeya</taxon>
    </lineage>
</organism>
<dbReference type="InterPro" id="IPR036397">
    <property type="entry name" value="RNaseH_sf"/>
</dbReference>
<evidence type="ECO:0000256" key="1">
    <source>
        <dbReference type="SAM" id="Phobius"/>
    </source>
</evidence>
<sequence>MRTAPGKEDQESPLLLRISLSESPASETAARIRDQVNATQISSSRHISTTTVKKRLCAADLHGKIAARKPLIRAGSKQKRLFWAKEHKEWTLDQWKSVLWSDESKFEIFGSNHRVFVQRRKDGFYMPGSHREAWRRSANIFRSALQIIEGTCTDNRHYSITEIQFKTDTRRSEGPARKLTNYEEKGRHERWMLVLDLVATQQELELELAVYREELVLVQEESQGQGFIQEQGANLPNQACIQGQGQEENRQNQVMVLELVVLELVLELVVWELVLVLAVLVRVLVLDLVLVLVV</sequence>
<feature type="domain" description="Transposase Tc1-like" evidence="2">
    <location>
        <begin position="44"/>
        <end position="88"/>
    </location>
</feature>